<evidence type="ECO:0000256" key="4">
    <source>
        <dbReference type="ARBA" id="ARBA00023136"/>
    </source>
</evidence>
<gene>
    <name evidence="6" type="ORF">FNJ47_34905</name>
</gene>
<dbReference type="GO" id="GO:0012505">
    <property type="term" value="C:endomembrane system"/>
    <property type="evidence" value="ECO:0007669"/>
    <property type="project" value="UniProtKB-SubCell"/>
</dbReference>
<feature type="transmembrane region" description="Helical" evidence="5">
    <location>
        <begin position="103"/>
        <end position="124"/>
    </location>
</feature>
<sequence>MSATAMSLSTNLAYDRLTRLLGSAWFLLLALAVSFKLATPAGEPWPSLVSNFFVAVFYLMLALLILIRGPAKAQAEGLLPRIAAFVGTYWPWTITFFERTEGALPNLLSTVFVLTGMIMILVTVRHLGRSFSLVPQARSVVQTGPYRWIKHPLYLSEEIVFVGVVLQHLSWMTVALLFLHIAIQVWRIHYEEDVLRRTLPEYSSYEASRWRLIPYVW</sequence>
<evidence type="ECO:0000313" key="7">
    <source>
        <dbReference type="Proteomes" id="UP000468531"/>
    </source>
</evidence>
<dbReference type="PANTHER" id="PTHR43847:SF1">
    <property type="entry name" value="BLL3993 PROTEIN"/>
    <property type="match status" value="1"/>
</dbReference>
<dbReference type="RefSeq" id="WP_163160392.1">
    <property type="nucleotide sequence ID" value="NZ_VKHP01000201.1"/>
</dbReference>
<keyword evidence="7" id="KW-1185">Reference proteome</keyword>
<evidence type="ECO:0000313" key="6">
    <source>
        <dbReference type="EMBL" id="NEV00849.1"/>
    </source>
</evidence>
<comment type="caution">
    <text evidence="6">The sequence shown here is derived from an EMBL/GenBank/DDBJ whole genome shotgun (WGS) entry which is preliminary data.</text>
</comment>
<dbReference type="InterPro" id="IPR007318">
    <property type="entry name" value="Phopholipid_MeTrfase"/>
</dbReference>
<feature type="transmembrane region" description="Helical" evidence="5">
    <location>
        <begin position="48"/>
        <end position="66"/>
    </location>
</feature>
<dbReference type="AlphaFoldDB" id="A0A6P1BR86"/>
<keyword evidence="6" id="KW-0808">Transferase</keyword>
<dbReference type="PROSITE" id="PS50244">
    <property type="entry name" value="S5A_REDUCTASE"/>
    <property type="match status" value="1"/>
</dbReference>
<dbReference type="EMBL" id="VKHP01000201">
    <property type="protein sequence ID" value="NEV00849.1"/>
    <property type="molecule type" value="Genomic_DNA"/>
</dbReference>
<dbReference type="InterPro" id="IPR052527">
    <property type="entry name" value="Metal_cation-efflux_comp"/>
</dbReference>
<accession>A0A6P1BR86</accession>
<keyword evidence="2 5" id="KW-0812">Transmembrane</keyword>
<comment type="subcellular location">
    <subcellularLocation>
        <location evidence="1">Endomembrane system</location>
        <topology evidence="1">Multi-pass membrane protein</topology>
    </subcellularLocation>
</comment>
<keyword evidence="4 5" id="KW-0472">Membrane</keyword>
<dbReference type="GO" id="GO:0008168">
    <property type="term" value="F:methyltransferase activity"/>
    <property type="evidence" value="ECO:0007669"/>
    <property type="project" value="UniProtKB-KW"/>
</dbReference>
<dbReference type="Gene3D" id="1.20.120.1630">
    <property type="match status" value="1"/>
</dbReference>
<dbReference type="Proteomes" id="UP000468531">
    <property type="component" value="Unassembled WGS sequence"/>
</dbReference>
<evidence type="ECO:0000256" key="3">
    <source>
        <dbReference type="ARBA" id="ARBA00022989"/>
    </source>
</evidence>
<keyword evidence="3 5" id="KW-1133">Transmembrane helix</keyword>
<keyword evidence="6" id="KW-0489">Methyltransferase</keyword>
<dbReference type="PANTHER" id="PTHR43847">
    <property type="entry name" value="BLL3993 PROTEIN"/>
    <property type="match status" value="1"/>
</dbReference>
<dbReference type="GO" id="GO:0032259">
    <property type="term" value="P:methylation"/>
    <property type="evidence" value="ECO:0007669"/>
    <property type="project" value="UniProtKB-KW"/>
</dbReference>
<dbReference type="Pfam" id="PF04191">
    <property type="entry name" value="PEMT"/>
    <property type="match status" value="1"/>
</dbReference>
<protein>
    <submittedName>
        <fullName evidence="6">Protein-S-isoprenylcysteine methyltransferase</fullName>
    </submittedName>
</protein>
<organism evidence="6 7">
    <name type="scientific">Bradyrhizobium uaiense</name>
    <dbReference type="NCBI Taxonomy" id="2594946"/>
    <lineage>
        <taxon>Bacteria</taxon>
        <taxon>Pseudomonadati</taxon>
        <taxon>Pseudomonadota</taxon>
        <taxon>Alphaproteobacteria</taxon>
        <taxon>Hyphomicrobiales</taxon>
        <taxon>Nitrobacteraceae</taxon>
        <taxon>Bradyrhizobium</taxon>
    </lineage>
</organism>
<proteinExistence type="predicted"/>
<evidence type="ECO:0000256" key="5">
    <source>
        <dbReference type="SAM" id="Phobius"/>
    </source>
</evidence>
<reference evidence="6 7" key="1">
    <citation type="journal article" date="2020" name="Arch. Microbiol.">
        <title>Bradyrhizobium uaiense sp. nov., a new highly efficient cowpea symbiont.</title>
        <authorList>
            <person name="Cabral Michel D."/>
            <person name="Azarias Guimaraes A."/>
            <person name="Martins da Costa E."/>
            <person name="Soares de Carvalho T."/>
            <person name="Balsanelli E."/>
            <person name="Willems A."/>
            <person name="Maltempi de Souza E."/>
            <person name="de Souza Moreira F.M."/>
        </authorList>
    </citation>
    <scope>NUCLEOTIDE SEQUENCE [LARGE SCALE GENOMIC DNA]</scope>
    <source>
        <strain evidence="6 7">UFLA 03-164</strain>
    </source>
</reference>
<evidence type="ECO:0000256" key="2">
    <source>
        <dbReference type="ARBA" id="ARBA00022692"/>
    </source>
</evidence>
<evidence type="ECO:0000256" key="1">
    <source>
        <dbReference type="ARBA" id="ARBA00004127"/>
    </source>
</evidence>
<name>A0A6P1BR86_9BRAD</name>
<feature type="transmembrane region" description="Helical" evidence="5">
    <location>
        <begin position="159"/>
        <end position="183"/>
    </location>
</feature>